<comment type="subcellular location">
    <subcellularLocation>
        <location evidence="1">Nucleus</location>
    </subcellularLocation>
</comment>
<evidence type="ECO:0000313" key="8">
    <source>
        <dbReference type="EMBL" id="OQE37408.1"/>
    </source>
</evidence>
<evidence type="ECO:0000256" key="3">
    <source>
        <dbReference type="ARBA" id="ARBA00023015"/>
    </source>
</evidence>
<dbReference type="PANTHER" id="PTHR31845">
    <property type="entry name" value="FINGER DOMAIN PROTEIN, PUTATIVE-RELATED"/>
    <property type="match status" value="1"/>
</dbReference>
<sequence length="589" mass="67571">MERKSSPRRACSECKAKKLRCVPSRELPSVCHRCHQHAKDCTFPETRPRKRQSRLHNRMSHLEEMMGTLVDRFPDRPQHRIVPEITPAAFIAAPGLSEPTTTNHDPLSCGLVTFSDAENLCQTYRRMSHKHFPCVVVPERLGVLELQQERPMLLQAMLVIASWENKPRQVALERLYVKELGSRFFNGERSLDILQGLLTYLAWYHFNVTESGQYHAYRLASLCVTMIVDLGFNKKPPQGTTQHDLILNSQPAPEHMTTRKLEFWSHEARRALIGAYIQSTLCALMCRKQSPIAYSTYLEHCAVSLQEDSEVDTDKTLIHFIKLLRIMNEVYSVFEYGDPDHSLSMGDDKVQMVVKALEGQLHSWRENIPLELSEHAQLNTWGDLAGAYAHEIGLHGNLRSRPLSAIRVSIMFDCLAHVEDYMKRALAISAEDMQTWTAFDWRQLTYTIMLASKISVSIDVIASDKESTARIAQLDSYLGVIYTRTQELFSMTSTPQGQTHYFHRLLNQWKGIRNWYQTVLQKRTATHFNEQSSRSISDTSVQTSHDISNQIQATPFRPPQTLDSWPDDNFGLLPISTADFMMLESLEYP</sequence>
<evidence type="ECO:0000313" key="9">
    <source>
        <dbReference type="Proteomes" id="UP000191500"/>
    </source>
</evidence>
<protein>
    <recommendedName>
        <fullName evidence="7">Zn(2)-C6 fungal-type domain-containing protein</fullName>
    </recommendedName>
</protein>
<keyword evidence="3" id="KW-0805">Transcription regulation</keyword>
<dbReference type="AlphaFoldDB" id="A0A1V6UG35"/>
<dbReference type="CDD" id="cd12148">
    <property type="entry name" value="fungal_TF_MHR"/>
    <property type="match status" value="1"/>
</dbReference>
<evidence type="ECO:0000256" key="4">
    <source>
        <dbReference type="ARBA" id="ARBA00023125"/>
    </source>
</evidence>
<dbReference type="CDD" id="cd00067">
    <property type="entry name" value="GAL4"/>
    <property type="match status" value="1"/>
</dbReference>
<dbReference type="Gene3D" id="4.10.240.10">
    <property type="entry name" value="Zn(2)-C6 fungal-type DNA-binding domain"/>
    <property type="match status" value="1"/>
</dbReference>
<dbReference type="GO" id="GO:0005634">
    <property type="term" value="C:nucleus"/>
    <property type="evidence" value="ECO:0007669"/>
    <property type="project" value="UniProtKB-SubCell"/>
</dbReference>
<dbReference type="PROSITE" id="PS50048">
    <property type="entry name" value="ZN2_CY6_FUNGAL_2"/>
    <property type="match status" value="1"/>
</dbReference>
<dbReference type="InterPro" id="IPR036864">
    <property type="entry name" value="Zn2-C6_fun-type_DNA-bd_sf"/>
</dbReference>
<comment type="caution">
    <text evidence="8">The sequence shown here is derived from an EMBL/GenBank/DDBJ whole genome shotgun (WGS) entry which is preliminary data.</text>
</comment>
<dbReference type="SUPFAM" id="SSF57701">
    <property type="entry name" value="Zn2/Cys6 DNA-binding domain"/>
    <property type="match status" value="1"/>
</dbReference>
<dbReference type="PROSITE" id="PS00463">
    <property type="entry name" value="ZN2_CY6_FUNGAL_1"/>
    <property type="match status" value="1"/>
</dbReference>
<organism evidence="8 9">
    <name type="scientific">Penicillium coprophilum</name>
    <dbReference type="NCBI Taxonomy" id="36646"/>
    <lineage>
        <taxon>Eukaryota</taxon>
        <taxon>Fungi</taxon>
        <taxon>Dikarya</taxon>
        <taxon>Ascomycota</taxon>
        <taxon>Pezizomycotina</taxon>
        <taxon>Eurotiomycetes</taxon>
        <taxon>Eurotiomycetidae</taxon>
        <taxon>Eurotiales</taxon>
        <taxon>Aspergillaceae</taxon>
        <taxon>Penicillium</taxon>
    </lineage>
</organism>
<proteinExistence type="predicted"/>
<dbReference type="InterPro" id="IPR001138">
    <property type="entry name" value="Zn2Cys6_DnaBD"/>
</dbReference>
<evidence type="ECO:0000256" key="1">
    <source>
        <dbReference type="ARBA" id="ARBA00004123"/>
    </source>
</evidence>
<dbReference type="GO" id="GO:0008270">
    <property type="term" value="F:zinc ion binding"/>
    <property type="evidence" value="ECO:0007669"/>
    <property type="project" value="InterPro"/>
</dbReference>
<dbReference type="Pfam" id="PF04082">
    <property type="entry name" value="Fungal_trans"/>
    <property type="match status" value="1"/>
</dbReference>
<dbReference type="STRING" id="36646.A0A1V6UG35"/>
<keyword evidence="5" id="KW-0804">Transcription</keyword>
<evidence type="ECO:0000256" key="2">
    <source>
        <dbReference type="ARBA" id="ARBA00022723"/>
    </source>
</evidence>
<dbReference type="InterPro" id="IPR051089">
    <property type="entry name" value="prtT"/>
</dbReference>
<dbReference type="EMBL" id="MDDG01000010">
    <property type="protein sequence ID" value="OQE37408.1"/>
    <property type="molecule type" value="Genomic_DNA"/>
</dbReference>
<evidence type="ECO:0000256" key="6">
    <source>
        <dbReference type="ARBA" id="ARBA00023242"/>
    </source>
</evidence>
<name>A0A1V6UG35_9EURO</name>
<accession>A0A1V6UG35</accession>
<dbReference type="InterPro" id="IPR007219">
    <property type="entry name" value="XnlR_reg_dom"/>
</dbReference>
<feature type="domain" description="Zn(2)-C6 fungal-type" evidence="7">
    <location>
        <begin position="10"/>
        <end position="43"/>
    </location>
</feature>
<evidence type="ECO:0000256" key="5">
    <source>
        <dbReference type="ARBA" id="ARBA00023163"/>
    </source>
</evidence>
<dbReference type="GO" id="GO:0000976">
    <property type="term" value="F:transcription cis-regulatory region binding"/>
    <property type="evidence" value="ECO:0007669"/>
    <property type="project" value="TreeGrafter"/>
</dbReference>
<dbReference type="GO" id="GO:0006351">
    <property type="term" value="P:DNA-templated transcription"/>
    <property type="evidence" value="ECO:0007669"/>
    <property type="project" value="InterPro"/>
</dbReference>
<gene>
    <name evidence="8" type="ORF">PENCOP_c010G07257</name>
</gene>
<keyword evidence="4" id="KW-0238">DNA-binding</keyword>
<keyword evidence="2" id="KW-0479">Metal-binding</keyword>
<dbReference type="PANTHER" id="PTHR31845:SF10">
    <property type="entry name" value="ZN(II)2CYS6 TRANSCRIPTION FACTOR (EUROFUNG)"/>
    <property type="match status" value="1"/>
</dbReference>
<evidence type="ECO:0000259" key="7">
    <source>
        <dbReference type="PROSITE" id="PS50048"/>
    </source>
</evidence>
<dbReference type="Proteomes" id="UP000191500">
    <property type="component" value="Unassembled WGS sequence"/>
</dbReference>
<dbReference type="GO" id="GO:0000981">
    <property type="term" value="F:DNA-binding transcription factor activity, RNA polymerase II-specific"/>
    <property type="evidence" value="ECO:0007669"/>
    <property type="project" value="InterPro"/>
</dbReference>
<keyword evidence="9" id="KW-1185">Reference proteome</keyword>
<keyword evidence="6" id="KW-0539">Nucleus</keyword>
<reference evidence="9" key="1">
    <citation type="journal article" date="2017" name="Nat. Microbiol.">
        <title>Global analysis of biosynthetic gene clusters reveals vast potential of secondary metabolite production in Penicillium species.</title>
        <authorList>
            <person name="Nielsen J.C."/>
            <person name="Grijseels S."/>
            <person name="Prigent S."/>
            <person name="Ji B."/>
            <person name="Dainat J."/>
            <person name="Nielsen K.F."/>
            <person name="Frisvad J.C."/>
            <person name="Workman M."/>
            <person name="Nielsen J."/>
        </authorList>
    </citation>
    <scope>NUCLEOTIDE SEQUENCE [LARGE SCALE GENOMIC DNA]</scope>
    <source>
        <strain evidence="9">IBT 31321</strain>
    </source>
</reference>